<name>A0AAN9SX80_PSOTE</name>
<dbReference type="AlphaFoldDB" id="A0AAN9SX80"/>
<keyword evidence="2" id="KW-1185">Reference proteome</keyword>
<protein>
    <submittedName>
        <fullName evidence="1">Uncharacterized protein</fullName>
    </submittedName>
</protein>
<proteinExistence type="predicted"/>
<accession>A0AAN9SX80</accession>
<organism evidence="1 2">
    <name type="scientific">Psophocarpus tetragonolobus</name>
    <name type="common">Winged bean</name>
    <name type="synonym">Dolichos tetragonolobus</name>
    <dbReference type="NCBI Taxonomy" id="3891"/>
    <lineage>
        <taxon>Eukaryota</taxon>
        <taxon>Viridiplantae</taxon>
        <taxon>Streptophyta</taxon>
        <taxon>Embryophyta</taxon>
        <taxon>Tracheophyta</taxon>
        <taxon>Spermatophyta</taxon>
        <taxon>Magnoliopsida</taxon>
        <taxon>eudicotyledons</taxon>
        <taxon>Gunneridae</taxon>
        <taxon>Pentapetalae</taxon>
        <taxon>rosids</taxon>
        <taxon>fabids</taxon>
        <taxon>Fabales</taxon>
        <taxon>Fabaceae</taxon>
        <taxon>Papilionoideae</taxon>
        <taxon>50 kb inversion clade</taxon>
        <taxon>NPAAA clade</taxon>
        <taxon>indigoferoid/millettioid clade</taxon>
        <taxon>Phaseoleae</taxon>
        <taxon>Psophocarpus</taxon>
    </lineage>
</organism>
<comment type="caution">
    <text evidence="1">The sequence shown here is derived from an EMBL/GenBank/DDBJ whole genome shotgun (WGS) entry which is preliminary data.</text>
</comment>
<sequence>MSPNKGVLVLYDPATRLKCGRNQHEALSRIIEVEGVDMSDFDQHKVRVAVSVLEITYRLAHYFGEKMVGWKPRIGSGLEQSTTTTIYLPSPFTIHLSPFTTFTDSVSPHLLALSIYLAASPPSLFSLSAPHSTQLRFSDNEPTKEFSASEPRGIMLTNHESLPRPKLQSSLDFRNRSTVKTQRDCMHLMQTY</sequence>
<reference evidence="1 2" key="1">
    <citation type="submission" date="2024-01" db="EMBL/GenBank/DDBJ databases">
        <title>The genomes of 5 underutilized Papilionoideae crops provide insights into root nodulation and disease resistanc.</title>
        <authorList>
            <person name="Jiang F."/>
        </authorList>
    </citation>
    <scope>NUCLEOTIDE SEQUENCE [LARGE SCALE GENOMIC DNA]</scope>
    <source>
        <strain evidence="1">DUOXIRENSHENG_FW03</strain>
        <tissue evidence="1">Leaves</tissue>
    </source>
</reference>
<evidence type="ECO:0000313" key="1">
    <source>
        <dbReference type="EMBL" id="KAK7410061.1"/>
    </source>
</evidence>
<dbReference type="EMBL" id="JAYMYS010000001">
    <property type="protein sequence ID" value="KAK7410061.1"/>
    <property type="molecule type" value="Genomic_DNA"/>
</dbReference>
<dbReference type="Proteomes" id="UP001386955">
    <property type="component" value="Unassembled WGS sequence"/>
</dbReference>
<gene>
    <name evidence="1" type="ORF">VNO78_00546</name>
</gene>
<evidence type="ECO:0000313" key="2">
    <source>
        <dbReference type="Proteomes" id="UP001386955"/>
    </source>
</evidence>